<sequence>MASSSSRSSRWSASSSRGRGGGEKERFTAPCLCNRKAPCWTSWSDDNPGRRYYICPSGLKPGDCDYYAWIDRQATEYERILLCDLRDAVWQLRKEKAEEQQQV</sequence>
<reference evidence="7" key="1">
    <citation type="submission" date="2020-05" db="EMBL/GenBank/DDBJ databases">
        <title>WGS assembly of Panicum virgatum.</title>
        <authorList>
            <person name="Lovell J.T."/>
            <person name="Jenkins J."/>
            <person name="Shu S."/>
            <person name="Juenger T.E."/>
            <person name="Schmutz J."/>
        </authorList>
    </citation>
    <scope>NUCLEOTIDE SEQUENCE</scope>
    <source>
        <strain evidence="7">AP13</strain>
    </source>
</reference>
<dbReference type="Proteomes" id="UP000823388">
    <property type="component" value="Chromosome 8N"/>
</dbReference>
<evidence type="ECO:0000256" key="2">
    <source>
        <dbReference type="ARBA" id="ARBA00022771"/>
    </source>
</evidence>
<dbReference type="Pfam" id="PF06839">
    <property type="entry name" value="Zn_ribbon_GRF"/>
    <property type="match status" value="1"/>
</dbReference>
<feature type="region of interest" description="Disordered" evidence="5">
    <location>
        <begin position="1"/>
        <end position="26"/>
    </location>
</feature>
<dbReference type="GO" id="GO:0008270">
    <property type="term" value="F:zinc ion binding"/>
    <property type="evidence" value="ECO:0007669"/>
    <property type="project" value="UniProtKB-KW"/>
</dbReference>
<evidence type="ECO:0000256" key="1">
    <source>
        <dbReference type="ARBA" id="ARBA00022723"/>
    </source>
</evidence>
<evidence type="ECO:0000256" key="3">
    <source>
        <dbReference type="ARBA" id="ARBA00022833"/>
    </source>
</evidence>
<gene>
    <name evidence="7" type="ORF">PVAP13_8NG193104</name>
</gene>
<comment type="caution">
    <text evidence="7">The sequence shown here is derived from an EMBL/GenBank/DDBJ whole genome shotgun (WGS) entry which is preliminary data.</text>
</comment>
<feature type="domain" description="GRF-type" evidence="6">
    <location>
        <begin position="31"/>
        <end position="73"/>
    </location>
</feature>
<dbReference type="AlphaFoldDB" id="A0A8T0P6S9"/>
<protein>
    <recommendedName>
        <fullName evidence="6">GRF-type domain-containing protein</fullName>
    </recommendedName>
</protein>
<evidence type="ECO:0000313" key="7">
    <source>
        <dbReference type="EMBL" id="KAG2556708.1"/>
    </source>
</evidence>
<keyword evidence="1" id="KW-0479">Metal-binding</keyword>
<evidence type="ECO:0000259" key="6">
    <source>
        <dbReference type="PROSITE" id="PS51999"/>
    </source>
</evidence>
<accession>A0A8T0P6S9</accession>
<name>A0A8T0P6S9_PANVG</name>
<dbReference type="InterPro" id="IPR010666">
    <property type="entry name" value="Znf_GRF"/>
</dbReference>
<keyword evidence="8" id="KW-1185">Reference proteome</keyword>
<dbReference type="EMBL" id="CM029052">
    <property type="protein sequence ID" value="KAG2556708.1"/>
    <property type="molecule type" value="Genomic_DNA"/>
</dbReference>
<keyword evidence="3" id="KW-0862">Zinc</keyword>
<evidence type="ECO:0000313" key="8">
    <source>
        <dbReference type="Proteomes" id="UP000823388"/>
    </source>
</evidence>
<proteinExistence type="predicted"/>
<evidence type="ECO:0000256" key="4">
    <source>
        <dbReference type="PROSITE-ProRule" id="PRU01343"/>
    </source>
</evidence>
<feature type="compositionally biased region" description="Low complexity" evidence="5">
    <location>
        <begin position="1"/>
        <end position="17"/>
    </location>
</feature>
<organism evidence="7 8">
    <name type="scientific">Panicum virgatum</name>
    <name type="common">Blackwell switchgrass</name>
    <dbReference type="NCBI Taxonomy" id="38727"/>
    <lineage>
        <taxon>Eukaryota</taxon>
        <taxon>Viridiplantae</taxon>
        <taxon>Streptophyta</taxon>
        <taxon>Embryophyta</taxon>
        <taxon>Tracheophyta</taxon>
        <taxon>Spermatophyta</taxon>
        <taxon>Magnoliopsida</taxon>
        <taxon>Liliopsida</taxon>
        <taxon>Poales</taxon>
        <taxon>Poaceae</taxon>
        <taxon>PACMAD clade</taxon>
        <taxon>Panicoideae</taxon>
        <taxon>Panicodae</taxon>
        <taxon>Paniceae</taxon>
        <taxon>Panicinae</taxon>
        <taxon>Panicum</taxon>
        <taxon>Panicum sect. Hiantes</taxon>
    </lineage>
</organism>
<dbReference type="PANTHER" id="PTHR33248">
    <property type="entry name" value="ZINC ION-BINDING PROTEIN"/>
    <property type="match status" value="1"/>
</dbReference>
<dbReference type="PROSITE" id="PS51999">
    <property type="entry name" value="ZF_GRF"/>
    <property type="match status" value="1"/>
</dbReference>
<keyword evidence="2 4" id="KW-0863">Zinc-finger</keyword>
<evidence type="ECO:0000256" key="5">
    <source>
        <dbReference type="SAM" id="MobiDB-lite"/>
    </source>
</evidence>